<dbReference type="AlphaFoldDB" id="A0AAE0S6M3"/>
<dbReference type="EMBL" id="JAEAOA010000056">
    <property type="protein sequence ID" value="KAK3586286.1"/>
    <property type="molecule type" value="Genomic_DNA"/>
</dbReference>
<reference evidence="1" key="2">
    <citation type="journal article" date="2021" name="Genome Biol. Evol.">
        <title>Developing a high-quality reference genome for a parasitic bivalve with doubly uniparental inheritance (Bivalvia: Unionida).</title>
        <authorList>
            <person name="Smith C.H."/>
        </authorList>
    </citation>
    <scope>NUCLEOTIDE SEQUENCE</scope>
    <source>
        <strain evidence="1">CHS0354</strain>
        <tissue evidence="1">Mantle</tissue>
    </source>
</reference>
<organism evidence="1 2">
    <name type="scientific">Potamilus streckersoni</name>
    <dbReference type="NCBI Taxonomy" id="2493646"/>
    <lineage>
        <taxon>Eukaryota</taxon>
        <taxon>Metazoa</taxon>
        <taxon>Spiralia</taxon>
        <taxon>Lophotrochozoa</taxon>
        <taxon>Mollusca</taxon>
        <taxon>Bivalvia</taxon>
        <taxon>Autobranchia</taxon>
        <taxon>Heteroconchia</taxon>
        <taxon>Palaeoheterodonta</taxon>
        <taxon>Unionida</taxon>
        <taxon>Unionoidea</taxon>
        <taxon>Unionidae</taxon>
        <taxon>Ambleminae</taxon>
        <taxon>Lampsilini</taxon>
        <taxon>Potamilus</taxon>
    </lineage>
</organism>
<gene>
    <name evidence="1" type="ORF">CHS0354_000171</name>
</gene>
<keyword evidence="2" id="KW-1185">Reference proteome</keyword>
<comment type="caution">
    <text evidence="1">The sequence shown here is derived from an EMBL/GenBank/DDBJ whole genome shotgun (WGS) entry which is preliminary data.</text>
</comment>
<accession>A0AAE0S6M3</accession>
<sequence>MYAIDETNVIETNADEKGIDRLRRIPYGQDKHNIFLHQEVKFSSRNFEHLQNTSTTGKIVHGRTNTKNGKMLQNTRLVK</sequence>
<evidence type="ECO:0000313" key="1">
    <source>
        <dbReference type="EMBL" id="KAK3586286.1"/>
    </source>
</evidence>
<dbReference type="Proteomes" id="UP001195483">
    <property type="component" value="Unassembled WGS sequence"/>
</dbReference>
<reference evidence="1" key="3">
    <citation type="submission" date="2023-05" db="EMBL/GenBank/DDBJ databases">
        <authorList>
            <person name="Smith C.H."/>
        </authorList>
    </citation>
    <scope>NUCLEOTIDE SEQUENCE</scope>
    <source>
        <strain evidence="1">CHS0354</strain>
        <tissue evidence="1">Mantle</tissue>
    </source>
</reference>
<name>A0AAE0S6M3_9BIVA</name>
<protein>
    <submittedName>
        <fullName evidence="1">Uncharacterized protein</fullName>
    </submittedName>
</protein>
<proteinExistence type="predicted"/>
<evidence type="ECO:0000313" key="2">
    <source>
        <dbReference type="Proteomes" id="UP001195483"/>
    </source>
</evidence>
<reference evidence="1" key="1">
    <citation type="journal article" date="2021" name="Genome Biol. Evol.">
        <title>A High-Quality Reference Genome for a Parasitic Bivalve with Doubly Uniparental Inheritance (Bivalvia: Unionida).</title>
        <authorList>
            <person name="Smith C.H."/>
        </authorList>
    </citation>
    <scope>NUCLEOTIDE SEQUENCE</scope>
    <source>
        <strain evidence="1">CHS0354</strain>
    </source>
</reference>